<accession>A0AAV3R691</accession>
<keyword evidence="2" id="KW-1185">Reference proteome</keyword>
<name>A0AAV3R691_LITER</name>
<dbReference type="Proteomes" id="UP001454036">
    <property type="component" value="Unassembled WGS sequence"/>
</dbReference>
<proteinExistence type="predicted"/>
<evidence type="ECO:0000313" key="1">
    <source>
        <dbReference type="EMBL" id="GAA0169887.1"/>
    </source>
</evidence>
<organism evidence="1 2">
    <name type="scientific">Lithospermum erythrorhizon</name>
    <name type="common">Purple gromwell</name>
    <name type="synonym">Lithospermum officinale var. erythrorhizon</name>
    <dbReference type="NCBI Taxonomy" id="34254"/>
    <lineage>
        <taxon>Eukaryota</taxon>
        <taxon>Viridiplantae</taxon>
        <taxon>Streptophyta</taxon>
        <taxon>Embryophyta</taxon>
        <taxon>Tracheophyta</taxon>
        <taxon>Spermatophyta</taxon>
        <taxon>Magnoliopsida</taxon>
        <taxon>eudicotyledons</taxon>
        <taxon>Gunneridae</taxon>
        <taxon>Pentapetalae</taxon>
        <taxon>asterids</taxon>
        <taxon>lamiids</taxon>
        <taxon>Boraginales</taxon>
        <taxon>Boraginaceae</taxon>
        <taxon>Boraginoideae</taxon>
        <taxon>Lithospermeae</taxon>
        <taxon>Lithospermum</taxon>
    </lineage>
</organism>
<reference evidence="1 2" key="1">
    <citation type="submission" date="2024-01" db="EMBL/GenBank/DDBJ databases">
        <title>The complete chloroplast genome sequence of Lithospermum erythrorhizon: insights into the phylogenetic relationship among Boraginaceae species and the maternal lineages of purple gromwells.</title>
        <authorList>
            <person name="Okada T."/>
            <person name="Watanabe K."/>
        </authorList>
    </citation>
    <scope>NUCLEOTIDE SEQUENCE [LARGE SCALE GENOMIC DNA]</scope>
</reference>
<dbReference type="EMBL" id="BAABME010007008">
    <property type="protein sequence ID" value="GAA0169887.1"/>
    <property type="molecule type" value="Genomic_DNA"/>
</dbReference>
<dbReference type="AlphaFoldDB" id="A0AAV3R691"/>
<sequence length="100" mass="11280">MAVDVPCIWTLYEEAKIIPTDTADDLAAMARLQSFLPQGKNTLSWYAFTEEAMLVKAGLVYDKEFNPEAPDDPSSWEEIVSYTHTERAPVDVDFDDMVSD</sequence>
<evidence type="ECO:0000313" key="2">
    <source>
        <dbReference type="Proteomes" id="UP001454036"/>
    </source>
</evidence>
<protein>
    <submittedName>
        <fullName evidence="1">Uncharacterized protein</fullName>
    </submittedName>
</protein>
<gene>
    <name evidence="1" type="ORF">LIER_24269</name>
</gene>
<comment type="caution">
    <text evidence="1">The sequence shown here is derived from an EMBL/GenBank/DDBJ whole genome shotgun (WGS) entry which is preliminary data.</text>
</comment>